<dbReference type="InterPro" id="IPR013524">
    <property type="entry name" value="Runt_dom"/>
</dbReference>
<dbReference type="SUPFAM" id="SSF49417">
    <property type="entry name" value="p53-like transcription factors"/>
    <property type="match status" value="1"/>
</dbReference>
<comment type="subcellular location">
    <subcellularLocation>
        <location evidence="1">Nucleus</location>
    </subcellularLocation>
</comment>
<evidence type="ECO:0000313" key="7">
    <source>
        <dbReference type="EMBL" id="CAB89493.1"/>
    </source>
</evidence>
<feature type="compositionally biased region" description="Basic and acidic residues" evidence="5">
    <location>
        <begin position="275"/>
        <end position="285"/>
    </location>
</feature>
<proteinExistence type="evidence at transcript level"/>
<dbReference type="InterPro" id="IPR000040">
    <property type="entry name" value="AML1_Runt"/>
</dbReference>
<keyword evidence="2" id="KW-0805">Transcription regulation</keyword>
<evidence type="ECO:0000256" key="5">
    <source>
        <dbReference type="SAM" id="MobiDB-lite"/>
    </source>
</evidence>
<evidence type="ECO:0000256" key="2">
    <source>
        <dbReference type="ARBA" id="ARBA00023015"/>
    </source>
</evidence>
<feature type="region of interest" description="Disordered" evidence="5">
    <location>
        <begin position="247"/>
        <end position="294"/>
    </location>
</feature>
<feature type="compositionally biased region" description="Low complexity" evidence="5">
    <location>
        <begin position="247"/>
        <end position="257"/>
    </location>
</feature>
<evidence type="ECO:0000256" key="4">
    <source>
        <dbReference type="ARBA" id="ARBA00023242"/>
    </source>
</evidence>
<organism evidence="7">
    <name type="scientific">Cupiennius salei</name>
    <name type="common">American wandering spider</name>
    <dbReference type="NCBI Taxonomy" id="6928"/>
    <lineage>
        <taxon>Eukaryota</taxon>
        <taxon>Metazoa</taxon>
        <taxon>Ecdysozoa</taxon>
        <taxon>Arthropoda</taxon>
        <taxon>Chelicerata</taxon>
        <taxon>Arachnida</taxon>
        <taxon>Araneae</taxon>
        <taxon>Araneomorphae</taxon>
        <taxon>Entelegynae</taxon>
        <taxon>Lycosoidea</taxon>
        <taxon>Ctenidae</taxon>
        <taxon>Cupiennius</taxon>
    </lineage>
</organism>
<feature type="non-terminal residue" evidence="7">
    <location>
        <position position="294"/>
    </location>
</feature>
<keyword evidence="3" id="KW-0804">Transcription</keyword>
<sequence>SVNGSPSPVDRTTNLDYAHERLFTDVIDNLPSELVKTGSPCFVCSVLPGHWRSNKTLPLPFKVICLGEVADGTMVTIRAGNDENFCGELRNASAVMKNQVAKFNDLRFVGRSGRGKSFSLTISISTSPPHVVTYNEAIKVTVDGPREPRRQQQQLRAFATAFGHRPAPYLDPRFPDPPWEHHIRRKTAGHWTLDLPRRIGPVQDSLHLGEGHWAPYGHHYSYLASASGLQGPGFPPYSLDTALSGVSSASQDSCSSSPPLPENHLVSPRSYVAKENIKPRRKESIVGHQTHMFH</sequence>
<accession>Q9NFP4</accession>
<dbReference type="PROSITE" id="PS51062">
    <property type="entry name" value="RUNT"/>
    <property type="match status" value="1"/>
</dbReference>
<dbReference type="Gene3D" id="2.60.40.720">
    <property type="match status" value="1"/>
</dbReference>
<dbReference type="GO" id="GO:0001709">
    <property type="term" value="P:cell fate determination"/>
    <property type="evidence" value="ECO:0007669"/>
    <property type="project" value="UniProtKB-ARBA"/>
</dbReference>
<reference evidence="7" key="1">
    <citation type="journal article" date="2000" name="Proc. Natl. Acad. Sci. U.S.A.">
        <title>Expression patterns of hairy, even-skipped, and runt in the spider Cupiennius salei imply that these genes were segmentation genes in a basal arthropod.</title>
        <authorList>
            <person name="Damen W.G.M."/>
            <person name="Weller M."/>
            <person name="Tautz D."/>
        </authorList>
    </citation>
    <scope>NUCLEOTIDE SEQUENCE</scope>
</reference>
<dbReference type="Pfam" id="PF00853">
    <property type="entry name" value="Runt"/>
    <property type="match status" value="1"/>
</dbReference>
<dbReference type="GO" id="GO:0005524">
    <property type="term" value="F:ATP binding"/>
    <property type="evidence" value="ECO:0007669"/>
    <property type="project" value="InterPro"/>
</dbReference>
<dbReference type="GO" id="GO:0000981">
    <property type="term" value="F:DNA-binding transcription factor activity, RNA polymerase II-specific"/>
    <property type="evidence" value="ECO:0007669"/>
    <property type="project" value="TreeGrafter"/>
</dbReference>
<dbReference type="GO" id="GO:0005634">
    <property type="term" value="C:nucleus"/>
    <property type="evidence" value="ECO:0007669"/>
    <property type="project" value="UniProtKB-SubCell"/>
</dbReference>
<feature type="non-terminal residue" evidence="7">
    <location>
        <position position="1"/>
    </location>
</feature>
<dbReference type="GO" id="GO:0000978">
    <property type="term" value="F:RNA polymerase II cis-regulatory region sequence-specific DNA binding"/>
    <property type="evidence" value="ECO:0007669"/>
    <property type="project" value="TreeGrafter"/>
</dbReference>
<keyword evidence="4" id="KW-0539">Nucleus</keyword>
<evidence type="ECO:0000256" key="3">
    <source>
        <dbReference type="ARBA" id="ARBA00023163"/>
    </source>
</evidence>
<evidence type="ECO:0000256" key="1">
    <source>
        <dbReference type="ARBA" id="ARBA00004123"/>
    </source>
</evidence>
<evidence type="ECO:0000259" key="6">
    <source>
        <dbReference type="PROSITE" id="PS51062"/>
    </source>
</evidence>
<gene>
    <name evidence="7" type="primary">run-1</name>
</gene>
<dbReference type="AlphaFoldDB" id="Q9NFP4"/>
<dbReference type="PANTHER" id="PTHR11950">
    <property type="entry name" value="RUNT RELATED"/>
    <property type="match status" value="1"/>
</dbReference>
<dbReference type="FunFam" id="2.60.40.720:FF:000001">
    <property type="entry name" value="Runt-related transcription factor"/>
    <property type="match status" value="1"/>
</dbReference>
<dbReference type="InterPro" id="IPR012346">
    <property type="entry name" value="p53/RUNT-type_TF_DNA-bd_sf"/>
</dbReference>
<dbReference type="EMBL" id="AJ272529">
    <property type="protein sequence ID" value="CAB89493.1"/>
    <property type="molecule type" value="mRNA"/>
</dbReference>
<dbReference type="PANTHER" id="PTHR11950:SF31">
    <property type="entry name" value="SEGMENTATION PROTEIN RUNT"/>
    <property type="match status" value="1"/>
</dbReference>
<dbReference type="PRINTS" id="PR00967">
    <property type="entry name" value="ONCOGENEAML1"/>
</dbReference>
<protein>
    <submittedName>
        <fullName evidence="7">Runt-1 protein</fullName>
    </submittedName>
</protein>
<name>Q9NFP4_CUPSA</name>
<dbReference type="InterPro" id="IPR008967">
    <property type="entry name" value="p53-like_TF_DNA-bd_sf"/>
</dbReference>
<feature type="domain" description="Runt" evidence="6">
    <location>
        <begin position="22"/>
        <end position="150"/>
    </location>
</feature>